<dbReference type="AlphaFoldDB" id="A0A0E9WWK8"/>
<organism evidence="1">
    <name type="scientific">Anguilla anguilla</name>
    <name type="common">European freshwater eel</name>
    <name type="synonym">Muraena anguilla</name>
    <dbReference type="NCBI Taxonomy" id="7936"/>
    <lineage>
        <taxon>Eukaryota</taxon>
        <taxon>Metazoa</taxon>
        <taxon>Chordata</taxon>
        <taxon>Craniata</taxon>
        <taxon>Vertebrata</taxon>
        <taxon>Euteleostomi</taxon>
        <taxon>Actinopterygii</taxon>
        <taxon>Neopterygii</taxon>
        <taxon>Teleostei</taxon>
        <taxon>Anguilliformes</taxon>
        <taxon>Anguillidae</taxon>
        <taxon>Anguilla</taxon>
    </lineage>
</organism>
<sequence>MTSCKAGPKVKKRKMEGEEMAFTFHVCGPFRNWIFFSPPWRI</sequence>
<accession>A0A0E9WWK8</accession>
<protein>
    <submittedName>
        <fullName evidence="1">Uncharacterized protein</fullName>
    </submittedName>
</protein>
<evidence type="ECO:0000313" key="1">
    <source>
        <dbReference type="EMBL" id="JAH94626.1"/>
    </source>
</evidence>
<reference evidence="1" key="2">
    <citation type="journal article" date="2015" name="Fish Shellfish Immunol.">
        <title>Early steps in the European eel (Anguilla anguilla)-Vibrio vulnificus interaction in the gills: Role of the RtxA13 toxin.</title>
        <authorList>
            <person name="Callol A."/>
            <person name="Pajuelo D."/>
            <person name="Ebbesson L."/>
            <person name="Teles M."/>
            <person name="MacKenzie S."/>
            <person name="Amaro C."/>
        </authorList>
    </citation>
    <scope>NUCLEOTIDE SEQUENCE</scope>
</reference>
<dbReference type="EMBL" id="GBXM01013951">
    <property type="protein sequence ID" value="JAH94626.1"/>
    <property type="molecule type" value="Transcribed_RNA"/>
</dbReference>
<proteinExistence type="predicted"/>
<name>A0A0E9WWK8_ANGAN</name>
<reference evidence="1" key="1">
    <citation type="submission" date="2014-11" db="EMBL/GenBank/DDBJ databases">
        <authorList>
            <person name="Amaro Gonzalez C."/>
        </authorList>
    </citation>
    <scope>NUCLEOTIDE SEQUENCE</scope>
</reference>